<reference evidence="1" key="2">
    <citation type="submission" date="2020-09" db="EMBL/GenBank/DDBJ databases">
        <authorList>
            <person name="Kikuchi T."/>
        </authorList>
    </citation>
    <scope>NUCLEOTIDE SEQUENCE</scope>
    <source>
        <strain evidence="1">Ka4C1</strain>
    </source>
</reference>
<evidence type="ECO:0000313" key="1">
    <source>
        <dbReference type="EMBL" id="CAD5222042.1"/>
    </source>
</evidence>
<keyword evidence="3" id="KW-1185">Reference proteome</keyword>
<protein>
    <submittedName>
        <fullName evidence="1">(pine wood nematode) hypothetical protein</fullName>
    </submittedName>
</protein>
<dbReference type="Proteomes" id="UP000582659">
    <property type="component" value="Unassembled WGS sequence"/>
</dbReference>
<dbReference type="Proteomes" id="UP000095284">
    <property type="component" value="Unplaced"/>
</dbReference>
<evidence type="ECO:0000313" key="2">
    <source>
        <dbReference type="Proteomes" id="UP000095284"/>
    </source>
</evidence>
<dbReference type="Proteomes" id="UP000659654">
    <property type="component" value="Unassembled WGS sequence"/>
</dbReference>
<sequence length="101" mass="11492">MVTCFPHTNDTAIPRTEAPYANINSAEYKDRYYNGSLYKGKDPKKMNLTQMLQECCWPGQRNCDCIDRIAHEGTVLDGICHGIEAQRECLKFPGQLDCCDK</sequence>
<evidence type="ECO:0000313" key="3">
    <source>
        <dbReference type="Proteomes" id="UP000659654"/>
    </source>
</evidence>
<dbReference type="WBParaSite" id="BXY_0637200.1">
    <property type="protein sequence ID" value="BXY_0637200.1"/>
    <property type="gene ID" value="BXY_0637200"/>
</dbReference>
<gene>
    <name evidence="1" type="ORF">BXYJ_LOCUS7010</name>
</gene>
<evidence type="ECO:0000313" key="4">
    <source>
        <dbReference type="WBParaSite" id="BXY_0637200.1"/>
    </source>
</evidence>
<dbReference type="OrthoDB" id="10493919at2759"/>
<dbReference type="AlphaFoldDB" id="A0A1I7S049"/>
<accession>A0A1I7S049</accession>
<reference evidence="4" key="1">
    <citation type="submission" date="2016-11" db="UniProtKB">
        <authorList>
            <consortium name="WormBaseParasite"/>
        </authorList>
    </citation>
    <scope>IDENTIFICATION</scope>
</reference>
<proteinExistence type="predicted"/>
<organism evidence="2 4">
    <name type="scientific">Bursaphelenchus xylophilus</name>
    <name type="common">Pinewood nematode worm</name>
    <name type="synonym">Aphelenchoides xylophilus</name>
    <dbReference type="NCBI Taxonomy" id="6326"/>
    <lineage>
        <taxon>Eukaryota</taxon>
        <taxon>Metazoa</taxon>
        <taxon>Ecdysozoa</taxon>
        <taxon>Nematoda</taxon>
        <taxon>Chromadorea</taxon>
        <taxon>Rhabditida</taxon>
        <taxon>Tylenchina</taxon>
        <taxon>Tylenchomorpha</taxon>
        <taxon>Aphelenchoidea</taxon>
        <taxon>Aphelenchoididae</taxon>
        <taxon>Bursaphelenchus</taxon>
    </lineage>
</organism>
<name>A0A1I7S049_BURXY</name>
<dbReference type="EMBL" id="CAJFDI010000003">
    <property type="protein sequence ID" value="CAD5222042.1"/>
    <property type="molecule type" value="Genomic_DNA"/>
</dbReference>
<dbReference type="EMBL" id="CAJFCV020000003">
    <property type="protein sequence ID" value="CAG9109018.1"/>
    <property type="molecule type" value="Genomic_DNA"/>
</dbReference>